<evidence type="ECO:0000256" key="3">
    <source>
        <dbReference type="ARBA" id="ARBA00021315"/>
    </source>
</evidence>
<name>A0A410H295_9GAMM</name>
<dbReference type="EMBL" id="CP035033">
    <property type="protein sequence ID" value="QAB15049.1"/>
    <property type="molecule type" value="Genomic_DNA"/>
</dbReference>
<evidence type="ECO:0000256" key="9">
    <source>
        <dbReference type="PIRNR" id="PIRNR003128"/>
    </source>
</evidence>
<evidence type="ECO:0000313" key="11">
    <source>
        <dbReference type="EMBL" id="QAB15049.1"/>
    </source>
</evidence>
<gene>
    <name evidence="11" type="primary">recN</name>
    <name evidence="11" type="ORF">EPV75_04860</name>
</gene>
<evidence type="ECO:0000256" key="1">
    <source>
        <dbReference type="ARBA" id="ARBA00003618"/>
    </source>
</evidence>
<evidence type="ECO:0000256" key="7">
    <source>
        <dbReference type="ARBA" id="ARBA00023204"/>
    </source>
</evidence>
<dbReference type="InterPro" id="IPR003395">
    <property type="entry name" value="RecF/RecN/SMC_N"/>
</dbReference>
<dbReference type="AlphaFoldDB" id="A0A410H295"/>
<dbReference type="GO" id="GO:0009432">
    <property type="term" value="P:SOS response"/>
    <property type="evidence" value="ECO:0007669"/>
    <property type="project" value="UniProtKB-ARBA"/>
</dbReference>
<dbReference type="FunFam" id="3.40.50.300:FF:000356">
    <property type="entry name" value="DNA repair protein RecN"/>
    <property type="match status" value="1"/>
</dbReference>
<dbReference type="SUPFAM" id="SSF52540">
    <property type="entry name" value="P-loop containing nucleoside triphosphate hydrolases"/>
    <property type="match status" value="2"/>
</dbReference>
<accession>A0A410H295</accession>
<keyword evidence="5 9" id="KW-0227">DNA damage</keyword>
<dbReference type="PIRSF" id="PIRSF003128">
    <property type="entry name" value="RecN"/>
    <property type="match status" value="1"/>
</dbReference>
<dbReference type="InterPro" id="IPR027417">
    <property type="entry name" value="P-loop_NTPase"/>
</dbReference>
<proteinExistence type="inferred from homology"/>
<comment type="similarity">
    <text evidence="2 9">Belongs to the RecN family.</text>
</comment>
<evidence type="ECO:0000256" key="4">
    <source>
        <dbReference type="ARBA" id="ARBA00022741"/>
    </source>
</evidence>
<dbReference type="CDD" id="cd03241">
    <property type="entry name" value="ABC_RecN"/>
    <property type="match status" value="2"/>
</dbReference>
<keyword evidence="4" id="KW-0547">Nucleotide-binding</keyword>
<organism evidence="11 12">
    <name type="scientific">Hydrogenovibrio thermophilus</name>
    <dbReference type="NCBI Taxonomy" id="265883"/>
    <lineage>
        <taxon>Bacteria</taxon>
        <taxon>Pseudomonadati</taxon>
        <taxon>Pseudomonadota</taxon>
        <taxon>Gammaproteobacteria</taxon>
        <taxon>Thiotrichales</taxon>
        <taxon>Piscirickettsiaceae</taxon>
        <taxon>Hydrogenovibrio</taxon>
    </lineage>
</organism>
<keyword evidence="6" id="KW-0067">ATP-binding</keyword>
<keyword evidence="7 9" id="KW-0234">DNA repair</keyword>
<keyword evidence="12" id="KW-1185">Reference proteome</keyword>
<dbReference type="Gene3D" id="3.40.50.300">
    <property type="entry name" value="P-loop containing nucleotide triphosphate hydrolases"/>
    <property type="match status" value="2"/>
</dbReference>
<dbReference type="FunFam" id="3.40.50.300:FF:000319">
    <property type="entry name" value="DNA repair protein RecN"/>
    <property type="match status" value="1"/>
</dbReference>
<dbReference type="GO" id="GO:0006281">
    <property type="term" value="P:DNA repair"/>
    <property type="evidence" value="ECO:0007669"/>
    <property type="project" value="UniProtKB-KW"/>
</dbReference>
<dbReference type="GO" id="GO:0006310">
    <property type="term" value="P:DNA recombination"/>
    <property type="evidence" value="ECO:0007669"/>
    <property type="project" value="InterPro"/>
</dbReference>
<dbReference type="Pfam" id="PF02463">
    <property type="entry name" value="SMC_N"/>
    <property type="match status" value="1"/>
</dbReference>
<protein>
    <recommendedName>
        <fullName evidence="3 9">DNA repair protein RecN</fullName>
    </recommendedName>
    <alternativeName>
        <fullName evidence="8 9">Recombination protein N</fullName>
    </alternativeName>
</protein>
<comment type="function">
    <text evidence="1 9">May be involved in recombinational repair of damaged DNA.</text>
</comment>
<sequence>MLQELTIQNLALIEKLHLNFESGFTTLTGETGAGKSILLDALGLALGERADSALVRHGTPKADITADFDITHLPDVQNWLTENELDEDNSCLLRRTLSSEGRSKAYINGLPASVSQLKSLSALLIDIHGQHEHQTLMHTSKQLALLDAYAKHDDQLAETAESYQAWQILNRRYEELHASQADRQSKLELLEFQLSEFDKVQPQADEFETLSDEQNTLSHASEIKQSVYNAYEAIEGDDGLTHKLSQAISELENVSEFSPQLAEALAQLNSIQIDCQAVADDIQAQNHHVELDPERLQAVDERLSELFGLAKKYQLDPEQLITKHQEIRDALAELSDSGASLDTLKQEIDQAWSAFTQQASKLHTSRTQAAKRLSENVTASMHTLGMENGLFQIDVNTTDKASKLGLDQVHFQVTANKGQPLQPLAKVASGGELSRISLAIQVASAEVASLPSMIFDEVDVGIGGGIAEVVGQKMQQLGRHRQVFSITHLAQVAAYGDQQLIIRKHTENDQTKTQVTQLDDDARIEELARMLGGMKITEQTLKHAEEMLSLAQQTAQQTRA</sequence>
<feature type="domain" description="RecF/RecN/SMC N-terminal" evidence="10">
    <location>
        <begin position="2"/>
        <end position="505"/>
    </location>
</feature>
<evidence type="ECO:0000256" key="2">
    <source>
        <dbReference type="ARBA" id="ARBA00009441"/>
    </source>
</evidence>
<dbReference type="InterPro" id="IPR004604">
    <property type="entry name" value="DNA_recomb/repair_RecN"/>
</dbReference>
<dbReference type="KEGG" id="htr:EPV75_04860"/>
<dbReference type="Proteomes" id="UP000285478">
    <property type="component" value="Chromosome"/>
</dbReference>
<reference evidence="11 12" key="1">
    <citation type="journal article" date="2018" name="Environ. Microbiol.">
        <title>Genomes of ubiquitous marine and hypersaline Hydrogenovibrio, Thiomicrorhabdus and Thiomicrospira spp. encode a diversity of mechanisms to sustain chemolithoautotrophy in heterogeneous environments.</title>
        <authorList>
            <person name="Scott K.M."/>
            <person name="Williams J."/>
            <person name="Porter C.M.B."/>
            <person name="Russel S."/>
            <person name="Harmer T.L."/>
            <person name="Paul J.H."/>
            <person name="Antonen K.M."/>
            <person name="Bridges M.K."/>
            <person name="Camper G.J."/>
            <person name="Campla C.K."/>
            <person name="Casella L.G."/>
            <person name="Chase E."/>
            <person name="Conrad J.W."/>
            <person name="Cruz M.C."/>
            <person name="Dunlap D.S."/>
            <person name="Duran L."/>
            <person name="Fahsbender E.M."/>
            <person name="Goldsmith D.B."/>
            <person name="Keeley R.F."/>
            <person name="Kondoff M.R."/>
            <person name="Kussy B.I."/>
            <person name="Lane M.K."/>
            <person name="Lawler S."/>
            <person name="Leigh B.A."/>
            <person name="Lewis C."/>
            <person name="Lostal L.M."/>
            <person name="Marking D."/>
            <person name="Mancera P.A."/>
            <person name="McClenthan E.C."/>
            <person name="McIntyre E.A."/>
            <person name="Mine J.A."/>
            <person name="Modi S."/>
            <person name="Moore B.D."/>
            <person name="Morgan W.A."/>
            <person name="Nelson K.M."/>
            <person name="Nguyen K.N."/>
            <person name="Ogburn N."/>
            <person name="Parrino D.G."/>
            <person name="Pedapudi A.D."/>
            <person name="Pelham R.P."/>
            <person name="Preece A.M."/>
            <person name="Rampersad E.A."/>
            <person name="Richardson J.C."/>
            <person name="Rodgers C.M."/>
            <person name="Schaffer B.L."/>
            <person name="Sheridan N.E."/>
            <person name="Solone M.R."/>
            <person name="Staley Z.R."/>
            <person name="Tabuchi M."/>
            <person name="Waide R.J."/>
            <person name="Wanjugi P.W."/>
            <person name="Young S."/>
            <person name="Clum A."/>
            <person name="Daum C."/>
            <person name="Huntemann M."/>
            <person name="Ivanova N."/>
            <person name="Kyrpides N."/>
            <person name="Mikhailova N."/>
            <person name="Palaniappan K."/>
            <person name="Pillay M."/>
            <person name="Reddy T.B.K."/>
            <person name="Shapiro N."/>
            <person name="Stamatis D."/>
            <person name="Varghese N."/>
            <person name="Woyke T."/>
            <person name="Boden R."/>
            <person name="Freyermuth S.K."/>
            <person name="Kerfeld C.A."/>
        </authorList>
    </citation>
    <scope>NUCLEOTIDE SEQUENCE [LARGE SCALE GENOMIC DNA]</scope>
    <source>
        <strain evidence="11 12">JR-2</strain>
    </source>
</reference>
<dbReference type="PANTHER" id="PTHR11059">
    <property type="entry name" value="DNA REPAIR PROTEIN RECN"/>
    <property type="match status" value="1"/>
</dbReference>
<dbReference type="NCBIfam" id="TIGR00634">
    <property type="entry name" value="recN"/>
    <property type="match status" value="1"/>
</dbReference>
<dbReference type="PANTHER" id="PTHR11059:SF0">
    <property type="entry name" value="DNA REPAIR PROTEIN RECN"/>
    <property type="match status" value="1"/>
</dbReference>
<evidence type="ECO:0000259" key="10">
    <source>
        <dbReference type="Pfam" id="PF02463"/>
    </source>
</evidence>
<dbReference type="GO" id="GO:0043590">
    <property type="term" value="C:bacterial nucleoid"/>
    <property type="evidence" value="ECO:0007669"/>
    <property type="project" value="TreeGrafter"/>
</dbReference>
<dbReference type="NCBIfam" id="NF008121">
    <property type="entry name" value="PRK10869.1"/>
    <property type="match status" value="1"/>
</dbReference>
<evidence type="ECO:0000256" key="5">
    <source>
        <dbReference type="ARBA" id="ARBA00022763"/>
    </source>
</evidence>
<evidence type="ECO:0000256" key="6">
    <source>
        <dbReference type="ARBA" id="ARBA00022840"/>
    </source>
</evidence>
<evidence type="ECO:0000313" key="12">
    <source>
        <dbReference type="Proteomes" id="UP000285478"/>
    </source>
</evidence>
<evidence type="ECO:0000256" key="8">
    <source>
        <dbReference type="ARBA" id="ARBA00033408"/>
    </source>
</evidence>
<dbReference type="RefSeq" id="WP_128384650.1">
    <property type="nucleotide sequence ID" value="NZ_CP035033.1"/>
</dbReference>
<dbReference type="GO" id="GO:0005524">
    <property type="term" value="F:ATP binding"/>
    <property type="evidence" value="ECO:0007669"/>
    <property type="project" value="UniProtKB-KW"/>
</dbReference>